<dbReference type="OrthoDB" id="5424149at2759"/>
<dbReference type="OMA" id="DESHAKN"/>
<evidence type="ECO:0000313" key="3">
    <source>
        <dbReference type="Proteomes" id="UP000008066"/>
    </source>
</evidence>
<dbReference type="eggNOG" id="ENOG502RS92">
    <property type="taxonomic scope" value="Eukaryota"/>
</dbReference>
<dbReference type="AlphaFoldDB" id="G0S757"/>
<sequence length="396" mass="44476">MADSESKKRSDTLGHTASVSEQHGDFDPLGQVFGKEQFEYRVENPSIATPRVLPLTQQNLRLLEKMTTRLRKTKTLRTRIKEKTLSTTAPGFEARAFDNGVLNPPNSKPPVNIDDLRTRLNMPRRSSSPSETRFRAYSHAVQTAPNEDSIVHIAARLFNDFEDDPQYTQVYNQTLNLFPHNVGFNDGLSAPQPDLMEGLQQPSFQPFPIRQEIGGAAVLLDDPNSITLPHLAGEWKGRGRSMESARVQSAYDGAALVYARSRALSYIGVNDPPGHAAVITFTWDGVLINFWAHYAAPSPTKAGAIEYHQYLITSTNMLNSYADFKKGCRLLQNLQDFARERAYELRDRLREHWQQRQLESDTANTNPTLHRPNSLCEAGTLGTIDETDEEMDTSEG</sequence>
<accession>G0S757</accession>
<dbReference type="RefSeq" id="XP_006693208.1">
    <property type="nucleotide sequence ID" value="XM_006693145.1"/>
</dbReference>
<feature type="compositionally biased region" description="Acidic residues" evidence="1">
    <location>
        <begin position="385"/>
        <end position="396"/>
    </location>
</feature>
<feature type="region of interest" description="Disordered" evidence="1">
    <location>
        <begin position="357"/>
        <end position="396"/>
    </location>
</feature>
<dbReference type="EMBL" id="GL988041">
    <property type="protein sequence ID" value="EGS20912.1"/>
    <property type="molecule type" value="Genomic_DNA"/>
</dbReference>
<name>G0S757_CHATD</name>
<dbReference type="HOGENOM" id="CLU_037975_2_0_1"/>
<organism evidence="3">
    <name type="scientific">Chaetomium thermophilum (strain DSM 1495 / CBS 144.50 / IMI 039719)</name>
    <name type="common">Thermochaetoides thermophila</name>
    <dbReference type="NCBI Taxonomy" id="759272"/>
    <lineage>
        <taxon>Eukaryota</taxon>
        <taxon>Fungi</taxon>
        <taxon>Dikarya</taxon>
        <taxon>Ascomycota</taxon>
        <taxon>Pezizomycotina</taxon>
        <taxon>Sordariomycetes</taxon>
        <taxon>Sordariomycetidae</taxon>
        <taxon>Sordariales</taxon>
        <taxon>Chaetomiaceae</taxon>
        <taxon>Thermochaetoides</taxon>
    </lineage>
</organism>
<evidence type="ECO:0000313" key="2">
    <source>
        <dbReference type="EMBL" id="EGS20912.1"/>
    </source>
</evidence>
<feature type="region of interest" description="Disordered" evidence="1">
    <location>
        <begin position="1"/>
        <end position="27"/>
    </location>
</feature>
<feature type="compositionally biased region" description="Basic and acidic residues" evidence="1">
    <location>
        <begin position="1"/>
        <end position="12"/>
    </location>
</feature>
<dbReference type="Proteomes" id="UP000008066">
    <property type="component" value="Unassembled WGS sequence"/>
</dbReference>
<protein>
    <submittedName>
        <fullName evidence="2">Uncharacterized protein</fullName>
    </submittedName>
</protein>
<feature type="compositionally biased region" description="Polar residues" evidence="1">
    <location>
        <begin position="357"/>
        <end position="368"/>
    </location>
</feature>
<gene>
    <name evidence="2" type="ORF">CTHT_0027510</name>
</gene>
<reference evidence="2 3" key="1">
    <citation type="journal article" date="2011" name="Cell">
        <title>Insight into structure and assembly of the nuclear pore complex by utilizing the genome of a eukaryotic thermophile.</title>
        <authorList>
            <person name="Amlacher S."/>
            <person name="Sarges P."/>
            <person name="Flemming D."/>
            <person name="van Noort V."/>
            <person name="Kunze R."/>
            <person name="Devos D.P."/>
            <person name="Arumugam M."/>
            <person name="Bork P."/>
            <person name="Hurt E."/>
        </authorList>
    </citation>
    <scope>NUCLEOTIDE SEQUENCE [LARGE SCALE GENOMIC DNA]</scope>
    <source>
        <strain evidence="3">DSM 1495 / CBS 144.50 / IMI 039719</strain>
    </source>
</reference>
<keyword evidence="3" id="KW-1185">Reference proteome</keyword>
<evidence type="ECO:0000256" key="1">
    <source>
        <dbReference type="SAM" id="MobiDB-lite"/>
    </source>
</evidence>
<proteinExistence type="predicted"/>
<dbReference type="KEGG" id="cthr:CTHT_0027510"/>
<dbReference type="GeneID" id="18256789"/>